<dbReference type="AlphaFoldDB" id="S0ANK3"/>
<dbReference type="GeneID" id="16024668"/>
<keyword evidence="2" id="KW-1185">Reference proteome</keyword>
<dbReference type="Proteomes" id="UP000014660">
    <property type="component" value="Chromosome"/>
</dbReference>
<accession>S0ANK3</accession>
<sequence>MIENFEDTKRYKLILNEINGEEKSITGIQKSLEEKGINMHRLVLTGYLNAMVELGILREREIKPARIFSFIGQNKQDIYSIIGSNMKKFDESNAGYNSLLVLHYLFERPIFTRELEKCNVVIPSKSIKYVDSRYRADYIKKLGEANIKISPSSTLIEPVDADKISITKLLNYIISNEYDIKKYTVVNTSQKTLD</sequence>
<organism evidence="1 2">
    <name type="scientific">Ferroplasma acidarmanus Fer1</name>
    <dbReference type="NCBI Taxonomy" id="333146"/>
    <lineage>
        <taxon>Archaea</taxon>
        <taxon>Methanobacteriati</taxon>
        <taxon>Thermoplasmatota</taxon>
        <taxon>Thermoplasmata</taxon>
        <taxon>Thermoplasmatales</taxon>
        <taxon>Ferroplasmaceae</taxon>
        <taxon>Ferroplasma</taxon>
    </lineage>
</organism>
<gene>
    <name evidence="1" type="ORF">FACI_IFERC00001G0516</name>
</gene>
<evidence type="ECO:0000313" key="2">
    <source>
        <dbReference type="Proteomes" id="UP000014660"/>
    </source>
</evidence>
<dbReference type="KEGG" id="fac:FACI_IFERC01G0516"/>
<dbReference type="RefSeq" id="WP_009886543.1">
    <property type="nucleotide sequence ID" value="NC_021592.1"/>
</dbReference>
<reference evidence="1 2" key="1">
    <citation type="journal article" date="2007" name="Proc. Natl. Acad. Sci. U.S.A.">
        <title>Genome dynamics in a natural archaeal population.</title>
        <authorList>
            <person name="Allen E.E."/>
            <person name="Tyson G.W."/>
            <person name="Whitaker R.J."/>
            <person name="Detter J.C."/>
            <person name="Richardson P.M."/>
            <person name="Banfield J.F."/>
        </authorList>
    </citation>
    <scope>NUCLEOTIDE SEQUENCE [LARGE SCALE GENOMIC DNA]</scope>
    <source>
        <strain evidence="2">fer1</strain>
    </source>
</reference>
<name>S0ANK3_FERAC</name>
<dbReference type="EMBL" id="CP004145">
    <property type="protein sequence ID" value="AGO60496.1"/>
    <property type="molecule type" value="Genomic_DNA"/>
</dbReference>
<evidence type="ECO:0000313" key="1">
    <source>
        <dbReference type="EMBL" id="AGO60496.1"/>
    </source>
</evidence>
<proteinExistence type="predicted"/>
<protein>
    <submittedName>
        <fullName evidence="1">Uncharacterized protein</fullName>
    </submittedName>
</protein>
<dbReference type="HOGENOM" id="CLU_110999_0_0_2"/>